<accession>A0A1C3E5H4</accession>
<dbReference type="SUPFAM" id="SSF54523">
    <property type="entry name" value="Pili subunits"/>
    <property type="match status" value="1"/>
</dbReference>
<evidence type="ECO:0000256" key="1">
    <source>
        <dbReference type="SAM" id="Phobius"/>
    </source>
</evidence>
<keyword evidence="4" id="KW-1185">Reference proteome</keyword>
<reference evidence="3 4" key="1">
    <citation type="submission" date="2016-05" db="EMBL/GenBank/DDBJ databases">
        <title>Genomic and physiological characterization of Planctopirus sp. isolated from fresh water lake.</title>
        <authorList>
            <person name="Subhash Y."/>
            <person name="Ramana C."/>
        </authorList>
    </citation>
    <scope>NUCLEOTIDE SEQUENCE [LARGE SCALE GENOMIC DNA]</scope>
    <source>
        <strain evidence="3 4">JC280</strain>
    </source>
</reference>
<protein>
    <recommendedName>
        <fullName evidence="2">DUF1559 domain-containing protein</fullName>
    </recommendedName>
</protein>
<dbReference type="InterPro" id="IPR011453">
    <property type="entry name" value="DUF1559"/>
</dbReference>
<comment type="caution">
    <text evidence="3">The sequence shown here is derived from an EMBL/GenBank/DDBJ whole genome shotgun (WGS) entry which is preliminary data.</text>
</comment>
<keyword evidence="1" id="KW-1133">Transmembrane helix</keyword>
<gene>
    <name evidence="3" type="ORF">A6X21_12305</name>
</gene>
<evidence type="ECO:0000313" key="4">
    <source>
        <dbReference type="Proteomes" id="UP000094828"/>
    </source>
</evidence>
<dbReference type="Gene3D" id="3.30.700.10">
    <property type="entry name" value="Glycoprotein, Type 4 Pilin"/>
    <property type="match status" value="1"/>
</dbReference>
<dbReference type="InterPro" id="IPR027558">
    <property type="entry name" value="Pre_pil_HX9DG_C"/>
</dbReference>
<dbReference type="STRING" id="1841610.A6X21_12305"/>
<dbReference type="AlphaFoldDB" id="A0A1C3E5H4"/>
<evidence type="ECO:0000313" key="3">
    <source>
        <dbReference type="EMBL" id="ODA28492.1"/>
    </source>
</evidence>
<keyword evidence="1" id="KW-0472">Membrane</keyword>
<feature type="transmembrane region" description="Helical" evidence="1">
    <location>
        <begin position="27"/>
        <end position="48"/>
    </location>
</feature>
<dbReference type="PANTHER" id="PTHR30093">
    <property type="entry name" value="GENERAL SECRETION PATHWAY PROTEIN G"/>
    <property type="match status" value="1"/>
</dbReference>
<organism evidence="3 4">
    <name type="scientific">Planctopirus hydrillae</name>
    <dbReference type="NCBI Taxonomy" id="1841610"/>
    <lineage>
        <taxon>Bacteria</taxon>
        <taxon>Pseudomonadati</taxon>
        <taxon>Planctomycetota</taxon>
        <taxon>Planctomycetia</taxon>
        <taxon>Planctomycetales</taxon>
        <taxon>Planctomycetaceae</taxon>
        <taxon>Planctopirus</taxon>
    </lineage>
</organism>
<dbReference type="Proteomes" id="UP000094828">
    <property type="component" value="Unassembled WGS sequence"/>
</dbReference>
<dbReference type="NCBIfam" id="TIGR04294">
    <property type="entry name" value="pre_pil_HX9DG"/>
    <property type="match status" value="1"/>
</dbReference>
<dbReference type="PANTHER" id="PTHR30093:SF2">
    <property type="entry name" value="TYPE II SECRETION SYSTEM PROTEIN H"/>
    <property type="match status" value="1"/>
</dbReference>
<dbReference type="EMBL" id="LYDR01000152">
    <property type="protein sequence ID" value="ODA28492.1"/>
    <property type="molecule type" value="Genomic_DNA"/>
</dbReference>
<feature type="domain" description="DUF1559" evidence="2">
    <location>
        <begin position="50"/>
        <end position="279"/>
    </location>
</feature>
<evidence type="ECO:0000259" key="2">
    <source>
        <dbReference type="Pfam" id="PF07596"/>
    </source>
</evidence>
<dbReference type="InterPro" id="IPR045584">
    <property type="entry name" value="Pilin-like"/>
</dbReference>
<keyword evidence="1" id="KW-0812">Transmembrane</keyword>
<name>A0A1C3E5H4_9PLAN</name>
<sequence length="290" mass="31789">MRTLRPSRCCIPASERSGLSGRTGLTILELLVTSGILSVLTALLLPAVMAVRESARRMECTSHLRQIGLGLHQYHETYACLPPAWLTDSRGKTAYGWAAALLPFVEQQATSVVIQRQVGLSDAANEQARSIVLPLLTCPSDVAPPVFELYEPGTLTPFLILPHASYLGVYGTSEADEIHPTPPGDGTFINGRPVRLSELTRGLSQVMIVGERSVSMFDTTWIGFDRRDEDAECRILGSALQQPNCQTCDECEFSSRHAGLSHFLFGDGHVRGLSNSIDQAVYQQMARRFE</sequence>
<dbReference type="Pfam" id="PF07596">
    <property type="entry name" value="SBP_bac_10"/>
    <property type="match status" value="1"/>
</dbReference>
<proteinExistence type="predicted"/>